<evidence type="ECO:0000313" key="4">
    <source>
        <dbReference type="Proteomes" id="UP000242752"/>
    </source>
</evidence>
<dbReference type="GO" id="GO:0046076">
    <property type="term" value="P:dTTP catabolic process"/>
    <property type="evidence" value="ECO:0007669"/>
    <property type="project" value="TreeGrafter"/>
</dbReference>
<dbReference type="RefSeq" id="WP_103358574.1">
    <property type="nucleotide sequence ID" value="NZ_CP113107.1"/>
</dbReference>
<dbReference type="PANTHER" id="PTHR30522">
    <property type="entry name" value="NUCLEOSIDE TRIPHOSPHATE PYROPHOSPHOHYDROLASE"/>
    <property type="match status" value="1"/>
</dbReference>
<dbReference type="Pfam" id="PF03819">
    <property type="entry name" value="MazG"/>
    <property type="match status" value="1"/>
</dbReference>
<organism evidence="3 4">
    <name type="scientific">Staphylococcus rostri</name>
    <dbReference type="NCBI Taxonomy" id="522262"/>
    <lineage>
        <taxon>Bacteria</taxon>
        <taxon>Bacillati</taxon>
        <taxon>Bacillota</taxon>
        <taxon>Bacilli</taxon>
        <taxon>Bacillales</taxon>
        <taxon>Staphylococcaceae</taxon>
        <taxon>Staphylococcus</taxon>
    </lineage>
</organism>
<dbReference type="GO" id="GO:0008168">
    <property type="term" value="F:methyltransferase activity"/>
    <property type="evidence" value="ECO:0007669"/>
    <property type="project" value="InterPro"/>
</dbReference>
<dbReference type="Proteomes" id="UP000242752">
    <property type="component" value="Unassembled WGS sequence"/>
</dbReference>
<reference evidence="3 4" key="1">
    <citation type="submission" date="2017-08" db="EMBL/GenBank/DDBJ databases">
        <title>Draft genome sequences of 64 type strains of genus Staph aureus.</title>
        <authorList>
            <person name="Cole K."/>
            <person name="Golubchik T."/>
            <person name="Russell J."/>
            <person name="Foster D."/>
            <person name="Llewelyn M."/>
            <person name="Wilson D."/>
            <person name="Crook D."/>
            <person name="Paul J."/>
        </authorList>
    </citation>
    <scope>NUCLEOTIDE SEQUENCE [LARGE SCALE GENOMIC DNA]</scope>
    <source>
        <strain evidence="3 4">DSM 21968</strain>
    </source>
</reference>
<name>A0A2K3YL61_9STAP</name>
<dbReference type="InterPro" id="IPR011551">
    <property type="entry name" value="NTP_PyrPHydrolase_MazG"/>
</dbReference>
<dbReference type="InterPro" id="IPR035996">
    <property type="entry name" value="4pyrrol_Methylase_sf"/>
</dbReference>
<proteinExistence type="predicted"/>
<dbReference type="GO" id="GO:0046047">
    <property type="term" value="P:TTP catabolic process"/>
    <property type="evidence" value="ECO:0007669"/>
    <property type="project" value="TreeGrafter"/>
</dbReference>
<dbReference type="PANTHER" id="PTHR30522:SF0">
    <property type="entry name" value="NUCLEOSIDE TRIPHOSPHATE PYROPHOSPHOHYDROLASE"/>
    <property type="match status" value="1"/>
</dbReference>
<dbReference type="InterPro" id="IPR004518">
    <property type="entry name" value="MazG-like_dom"/>
</dbReference>
<dbReference type="SUPFAM" id="SSF53790">
    <property type="entry name" value="Tetrapyrrole methylase"/>
    <property type="match status" value="1"/>
</dbReference>
<dbReference type="CDD" id="cd11528">
    <property type="entry name" value="NTP-PPase_MazG_Nterm"/>
    <property type="match status" value="1"/>
</dbReference>
<dbReference type="OrthoDB" id="9808939at2"/>
<dbReference type="Gene3D" id="3.40.1010.10">
    <property type="entry name" value="Cobalt-precorrin-4 Transmethylase, Domain 1"/>
    <property type="match status" value="1"/>
</dbReference>
<dbReference type="FunFam" id="1.10.287.1080:FF:000001">
    <property type="entry name" value="Nucleoside triphosphate pyrophosphohydrolase"/>
    <property type="match status" value="1"/>
</dbReference>
<feature type="domain" description="Tetrapyrrole methylase" evidence="1">
    <location>
        <begin position="5"/>
        <end position="204"/>
    </location>
</feature>
<sequence length="391" mass="44574">MTHQLTIIGLGNYGLDELPMGIYRLMTQHKRLYVRTAEHPVIQELQNIEIVSFDDVYEQHDTFEPVYEAITTQLLEQAQHDDIVYAVPGHPRVAETTTQYLLTRAADYGVTVEVKGGRSFIDDIFAAVNVDPNDGFTMLDATALDIAALNPRTATIITQVYSAMVAGELKLQLMERYPDDFEVTIVDGAHQSGATLTTVPLYELDHEDRFTNLTSVFVPAVTDERALYGDFDFANQVIAQLVDDETGCPWDKVQTHQTLKRYLLEETFELFEAIDNEDDWHMIEELGDILLQVLLHTAIGQKSGYMDIREVVASLSEKMIRRHPHVFDTEQADNVEDVMDIWQTQKASEGKVERVKFEKVFARHFLKLYDEVKNKDYTEEALAQYLTQGGK</sequence>
<keyword evidence="4" id="KW-1185">Reference proteome</keyword>
<evidence type="ECO:0000259" key="1">
    <source>
        <dbReference type="Pfam" id="PF00590"/>
    </source>
</evidence>
<feature type="domain" description="NTP pyrophosphohydrolase MazG-like" evidence="2">
    <location>
        <begin position="254"/>
        <end position="327"/>
    </location>
</feature>
<accession>A0A2K3YL61</accession>
<evidence type="ECO:0000313" key="3">
    <source>
        <dbReference type="EMBL" id="PNZ26327.1"/>
    </source>
</evidence>
<dbReference type="PIRSF" id="PIRSF002845">
    <property type="entry name" value="Ttrprl_mtas_MazG"/>
    <property type="match status" value="1"/>
</dbReference>
<dbReference type="InterPro" id="IPR014777">
    <property type="entry name" value="4pyrrole_Mease_sub1"/>
</dbReference>
<dbReference type="EMBL" id="PPRF01000057">
    <property type="protein sequence ID" value="PNZ26327.1"/>
    <property type="molecule type" value="Genomic_DNA"/>
</dbReference>
<dbReference type="SUPFAM" id="SSF101386">
    <property type="entry name" value="all-alpha NTP pyrophosphatases"/>
    <property type="match status" value="1"/>
</dbReference>
<gene>
    <name evidence="3" type="ORF">CD122_08575</name>
</gene>
<dbReference type="GO" id="GO:0046061">
    <property type="term" value="P:dATP catabolic process"/>
    <property type="evidence" value="ECO:0007669"/>
    <property type="project" value="TreeGrafter"/>
</dbReference>
<dbReference type="InterPro" id="IPR024180">
    <property type="entry name" value="Tetrapyrrole_Mease/MazG_pred"/>
</dbReference>
<protein>
    <submittedName>
        <fullName evidence="3">Nucleotide pyrophosphohydrolase</fullName>
    </submittedName>
</protein>
<dbReference type="GO" id="GO:0006950">
    <property type="term" value="P:response to stress"/>
    <property type="evidence" value="ECO:0007669"/>
    <property type="project" value="UniProtKB-ARBA"/>
</dbReference>
<dbReference type="Pfam" id="PF00590">
    <property type="entry name" value="TP_methylase"/>
    <property type="match status" value="1"/>
</dbReference>
<comment type="caution">
    <text evidence="3">The sequence shown here is derived from an EMBL/GenBank/DDBJ whole genome shotgun (WGS) entry which is preliminary data.</text>
</comment>
<evidence type="ECO:0000259" key="2">
    <source>
        <dbReference type="Pfam" id="PF03819"/>
    </source>
</evidence>
<dbReference type="GO" id="GO:0046052">
    <property type="term" value="P:UTP catabolic process"/>
    <property type="evidence" value="ECO:0007669"/>
    <property type="project" value="TreeGrafter"/>
</dbReference>
<keyword evidence="3" id="KW-0378">Hydrolase</keyword>
<dbReference type="Gene3D" id="1.10.287.1080">
    <property type="entry name" value="MazG-like"/>
    <property type="match status" value="1"/>
</dbReference>
<dbReference type="CDD" id="cd11723">
    <property type="entry name" value="YabN_N_like"/>
    <property type="match status" value="1"/>
</dbReference>
<dbReference type="InterPro" id="IPR048015">
    <property type="entry name" value="NTP-PPase_MazG-like_N"/>
</dbReference>
<dbReference type="InterPro" id="IPR035013">
    <property type="entry name" value="YabN_N"/>
</dbReference>
<dbReference type="AlphaFoldDB" id="A0A2K3YL61"/>
<dbReference type="GO" id="GO:0046081">
    <property type="term" value="P:dUTP catabolic process"/>
    <property type="evidence" value="ECO:0007669"/>
    <property type="project" value="TreeGrafter"/>
</dbReference>
<dbReference type="GO" id="GO:0006203">
    <property type="term" value="P:dGTP catabolic process"/>
    <property type="evidence" value="ECO:0007669"/>
    <property type="project" value="TreeGrafter"/>
</dbReference>
<dbReference type="GO" id="GO:0047429">
    <property type="term" value="F:nucleoside triphosphate diphosphatase activity"/>
    <property type="evidence" value="ECO:0007669"/>
    <property type="project" value="TreeGrafter"/>
</dbReference>
<dbReference type="InterPro" id="IPR000878">
    <property type="entry name" value="4pyrrol_Mease"/>
</dbReference>